<sequence>MREPTVSQNEAQQDLPTTTFADFLFASLLSSVTRRSKAAEERVKILRNLRQRGLLDELEASLVGYDSSLRLFLSRRVKLLEVFIKVARAIPKEWREDKWLWRELMRVSGFAPEFHHLADKSLRHLRRQARKIANLVSDDDPNLSRAILEAYATGVLKLGDKLPSVRADGVEKEVSEMLAKLAAYYAAGHLWVLARLREMLDRLEEHWKALRSL</sequence>
<evidence type="ECO:0000313" key="1">
    <source>
        <dbReference type="EMBL" id="MCS3919801.1"/>
    </source>
</evidence>
<protein>
    <recommendedName>
        <fullName evidence="3">CHAD domain-containing protein</fullName>
    </recommendedName>
</protein>
<evidence type="ECO:0000313" key="2">
    <source>
        <dbReference type="Proteomes" id="UP001204798"/>
    </source>
</evidence>
<comment type="caution">
    <text evidence="1">The sequence shown here is derived from an EMBL/GenBank/DDBJ whole genome shotgun (WGS) entry which is preliminary data.</text>
</comment>
<reference evidence="1 2" key="1">
    <citation type="submission" date="2022-08" db="EMBL/GenBank/DDBJ databases">
        <title>Bacterial and archaeal communities from various locations to study Microbial Dark Matter (Phase II).</title>
        <authorList>
            <person name="Stepanauskas R."/>
        </authorList>
    </citation>
    <scope>NUCLEOTIDE SEQUENCE [LARGE SCALE GENOMIC DNA]</scope>
    <source>
        <strain evidence="1 2">PD1</strain>
    </source>
</reference>
<evidence type="ECO:0008006" key="3">
    <source>
        <dbReference type="Google" id="ProtNLM"/>
    </source>
</evidence>
<keyword evidence="2" id="KW-1185">Reference proteome</keyword>
<name>A0ABT2EPB7_9BACT</name>
<dbReference type="EMBL" id="JANUCP010000004">
    <property type="protein sequence ID" value="MCS3919801.1"/>
    <property type="molecule type" value="Genomic_DNA"/>
</dbReference>
<organism evidence="1 2">
    <name type="scientific">Candidatus Fervidibacter sacchari</name>
    <dbReference type="NCBI Taxonomy" id="1448929"/>
    <lineage>
        <taxon>Bacteria</taxon>
        <taxon>Candidatus Fervidibacterota</taxon>
        <taxon>Candidatus Fervidibacter</taxon>
    </lineage>
</organism>
<dbReference type="RefSeq" id="WP_259096647.1">
    <property type="nucleotide sequence ID" value="NZ_CP130454.1"/>
</dbReference>
<dbReference type="Proteomes" id="UP001204798">
    <property type="component" value="Unassembled WGS sequence"/>
</dbReference>
<gene>
    <name evidence="1" type="ORF">M2350_002218</name>
</gene>
<accession>A0ABT2EPB7</accession>
<proteinExistence type="predicted"/>